<accession>A0A8S5QM05</accession>
<sequence>MTWGECKTATLQKMFTSEDEGAEDYLAAMPQAANEAIQMIATTDAGKHIRSYDTLTKDPAQSRTFDLEDELIDFLNVGDFETYCMDGDEPRPVSLKLLGGHLLVVPKGIESVLVYYNAKPARITENTPDAQEIDLPEDAAALVPMYMASQLYKDDDLAIATTYRNEFETAFERLQNRQAENIDTEFTSESGWW</sequence>
<dbReference type="Pfam" id="PF24175">
    <property type="entry name" value="SU10_adaptor"/>
    <property type="match status" value="1"/>
</dbReference>
<dbReference type="InterPro" id="IPR056209">
    <property type="entry name" value="SU10_adaptor"/>
</dbReference>
<name>A0A8S5QM05_9CAUD</name>
<dbReference type="EMBL" id="BK015691">
    <property type="protein sequence ID" value="DAE20303.1"/>
    <property type="molecule type" value="Genomic_DNA"/>
</dbReference>
<reference evidence="1" key="1">
    <citation type="journal article" date="2021" name="Proc. Natl. Acad. Sci. U.S.A.">
        <title>A Catalog of Tens of Thousands of Viruses from Human Metagenomes Reveals Hidden Associations with Chronic Diseases.</title>
        <authorList>
            <person name="Tisza M.J."/>
            <person name="Buck C.B."/>
        </authorList>
    </citation>
    <scope>NUCLEOTIDE SEQUENCE</scope>
    <source>
        <strain evidence="1">CtQad106</strain>
    </source>
</reference>
<proteinExistence type="predicted"/>
<evidence type="ECO:0000313" key="1">
    <source>
        <dbReference type="EMBL" id="DAE20303.1"/>
    </source>
</evidence>
<organism evidence="1">
    <name type="scientific">Ackermannviridae sp. ctQad106</name>
    <dbReference type="NCBI Taxonomy" id="2826820"/>
    <lineage>
        <taxon>Viruses</taxon>
        <taxon>Duplodnaviria</taxon>
        <taxon>Heunggongvirae</taxon>
        <taxon>Uroviricota</taxon>
        <taxon>Caudoviricetes</taxon>
        <taxon>Pantevenvirales</taxon>
        <taxon>Ackermannviridae</taxon>
    </lineage>
</organism>
<protein>
    <submittedName>
        <fullName evidence="1">Uncharacterized protein</fullName>
    </submittedName>
</protein>